<evidence type="ECO:0000313" key="2">
    <source>
        <dbReference type="Proteomes" id="UP000028643"/>
    </source>
</evidence>
<accession>A0A085VAZ1</accession>
<dbReference type="InterPro" id="IPR007460">
    <property type="entry name" value="BrnT_toxin"/>
</dbReference>
<proteinExistence type="predicted"/>
<organism evidence="1 2">
    <name type="scientific">Pseudomonas syringae</name>
    <dbReference type="NCBI Taxonomy" id="317"/>
    <lineage>
        <taxon>Bacteria</taxon>
        <taxon>Pseudomonadati</taxon>
        <taxon>Pseudomonadota</taxon>
        <taxon>Gammaproteobacteria</taxon>
        <taxon>Pseudomonadales</taxon>
        <taxon>Pseudomonadaceae</taxon>
        <taxon>Pseudomonas</taxon>
    </lineage>
</organism>
<comment type="caution">
    <text evidence="1">The sequence shown here is derived from an EMBL/GenBank/DDBJ whole genome shotgun (WGS) entry which is preliminary data.</text>
</comment>
<evidence type="ECO:0000313" key="1">
    <source>
        <dbReference type="EMBL" id="KFE52604.1"/>
    </source>
</evidence>
<dbReference type="Proteomes" id="UP000028643">
    <property type="component" value="Unassembled WGS sequence"/>
</dbReference>
<dbReference type="RefSeq" id="WP_047573973.1">
    <property type="nucleotide sequence ID" value="NZ_JPQT01000097.1"/>
</dbReference>
<gene>
    <name evidence="1" type="ORF">IV02_09265</name>
</gene>
<dbReference type="EMBL" id="JPQT01000097">
    <property type="protein sequence ID" value="KFE52604.1"/>
    <property type="molecule type" value="Genomic_DNA"/>
</dbReference>
<dbReference type="PATRIC" id="fig|317.174.peg.1894"/>
<dbReference type="AlphaFoldDB" id="A0A085VAZ1"/>
<reference evidence="1 2" key="1">
    <citation type="submission" date="2014-07" db="EMBL/GenBank/DDBJ databases">
        <title>Draft Genome Sequences of Environmental Pseudomonas syringae strains.</title>
        <authorList>
            <person name="Baltrus D.A."/>
            <person name="Berge O."/>
            <person name="Morris C."/>
        </authorList>
    </citation>
    <scope>NUCLEOTIDE SEQUENCE [LARGE SCALE GENOMIC DNA]</scope>
    <source>
        <strain evidence="1 2">CEB003</strain>
    </source>
</reference>
<protein>
    <recommendedName>
        <fullName evidence="3">BrnT family toxin</fullName>
    </recommendedName>
</protein>
<name>A0A085VAZ1_PSESX</name>
<dbReference type="Gene3D" id="3.10.450.530">
    <property type="entry name" value="Ribonuclease toxin, BrnT, of type II toxin-antitoxin system"/>
    <property type="match status" value="1"/>
</dbReference>
<sequence length="92" mass="10533">MVIIYDENKRQINLAKHGLDLADAGLVYDAPNKTTLCSPRQDEDRFIDVAMVEIVGVVLVLVYVERGPDIRAISLRRASKQERKRYADFQQN</sequence>
<dbReference type="Pfam" id="PF04365">
    <property type="entry name" value="BrnT_toxin"/>
    <property type="match status" value="1"/>
</dbReference>
<dbReference type="InterPro" id="IPR038573">
    <property type="entry name" value="BrnT_sf"/>
</dbReference>
<evidence type="ECO:0008006" key="3">
    <source>
        <dbReference type="Google" id="ProtNLM"/>
    </source>
</evidence>